<accession>A0A0G1D995</accession>
<dbReference type="GO" id="GO:0016740">
    <property type="term" value="F:transferase activity"/>
    <property type="evidence" value="ECO:0007669"/>
    <property type="project" value="InterPro"/>
</dbReference>
<dbReference type="InterPro" id="IPR005880">
    <property type="entry name" value="Ribosomal_uL2_bac/org-type"/>
</dbReference>
<dbReference type="InterPro" id="IPR002171">
    <property type="entry name" value="Ribosomal_uL2"/>
</dbReference>
<dbReference type="FunFam" id="2.30.30.30:FF:000001">
    <property type="entry name" value="50S ribosomal protein L2"/>
    <property type="match status" value="1"/>
</dbReference>
<protein>
    <recommendedName>
        <fullName evidence="4">Large ribosomal subunit protein uL2</fullName>
    </recommendedName>
    <alternativeName>
        <fullName evidence="5">50S ribosomal protein L2</fullName>
    </alternativeName>
</protein>
<evidence type="ECO:0000256" key="2">
    <source>
        <dbReference type="ARBA" id="ARBA00022980"/>
    </source>
</evidence>
<dbReference type="GO" id="GO:0003735">
    <property type="term" value="F:structural constituent of ribosome"/>
    <property type="evidence" value="ECO:0007669"/>
    <property type="project" value="InterPro"/>
</dbReference>
<feature type="compositionally biased region" description="Polar residues" evidence="6">
    <location>
        <begin position="12"/>
        <end position="23"/>
    </location>
</feature>
<dbReference type="InterPro" id="IPR022666">
    <property type="entry name" value="Ribosomal_uL2_RNA-bd_dom"/>
</dbReference>
<dbReference type="Proteomes" id="UP000033980">
    <property type="component" value="Unassembled WGS sequence"/>
</dbReference>
<feature type="domain" description="Large ribosomal subunit protein uL2 C-terminal" evidence="7">
    <location>
        <begin position="98"/>
        <end position="227"/>
    </location>
</feature>
<dbReference type="PATRIC" id="fig|1618390.3.peg.294"/>
<evidence type="ECO:0000256" key="1">
    <source>
        <dbReference type="ARBA" id="ARBA00005636"/>
    </source>
</evidence>
<evidence type="ECO:0000256" key="4">
    <source>
        <dbReference type="ARBA" id="ARBA00035242"/>
    </source>
</evidence>
<keyword evidence="3" id="KW-0687">Ribonucleoprotein</keyword>
<evidence type="ECO:0000313" key="9">
    <source>
        <dbReference type="EMBL" id="KKS94500.1"/>
    </source>
</evidence>
<feature type="region of interest" description="Disordered" evidence="6">
    <location>
        <begin position="1"/>
        <end position="31"/>
    </location>
</feature>
<dbReference type="Pfam" id="PF03947">
    <property type="entry name" value="Ribosomal_L2_C"/>
    <property type="match status" value="1"/>
</dbReference>
<dbReference type="InterPro" id="IPR014722">
    <property type="entry name" value="Rib_uL2_dom2"/>
</dbReference>
<evidence type="ECO:0000256" key="3">
    <source>
        <dbReference type="ARBA" id="ARBA00023274"/>
    </source>
</evidence>
<dbReference type="EMBL" id="LCFK01000010">
    <property type="protein sequence ID" value="KKS94500.1"/>
    <property type="molecule type" value="Genomic_DNA"/>
</dbReference>
<dbReference type="FunFam" id="4.10.950.10:FF:000001">
    <property type="entry name" value="50S ribosomal protein L2"/>
    <property type="match status" value="1"/>
</dbReference>
<name>A0A0G1D995_9BACT</name>
<dbReference type="AlphaFoldDB" id="A0A0G1D995"/>
<dbReference type="GO" id="GO:0003723">
    <property type="term" value="F:RNA binding"/>
    <property type="evidence" value="ECO:0007669"/>
    <property type="project" value="InterPro"/>
</dbReference>
<feature type="region of interest" description="Disordered" evidence="6">
    <location>
        <begin position="195"/>
        <end position="251"/>
    </location>
</feature>
<dbReference type="PIRSF" id="PIRSF002158">
    <property type="entry name" value="Ribosomal_L2"/>
    <property type="match status" value="1"/>
</dbReference>
<dbReference type="SMART" id="SM01382">
    <property type="entry name" value="Ribosomal_L2_C"/>
    <property type="match status" value="1"/>
</dbReference>
<organism evidence="9 10">
    <name type="scientific">Candidatus Collierbacteria bacterium GW2011_GWC2_43_12</name>
    <dbReference type="NCBI Taxonomy" id="1618390"/>
    <lineage>
        <taxon>Bacteria</taxon>
        <taxon>Candidatus Collieribacteriota</taxon>
    </lineage>
</organism>
<evidence type="ECO:0000259" key="8">
    <source>
        <dbReference type="SMART" id="SM01383"/>
    </source>
</evidence>
<dbReference type="GO" id="GO:0002181">
    <property type="term" value="P:cytoplasmic translation"/>
    <property type="evidence" value="ECO:0007669"/>
    <property type="project" value="TreeGrafter"/>
</dbReference>
<dbReference type="Pfam" id="PF00181">
    <property type="entry name" value="Ribosomal_L2_N"/>
    <property type="match status" value="1"/>
</dbReference>
<feature type="domain" description="Large ribosomal subunit protein uL2 RNA-binding" evidence="8">
    <location>
        <begin position="17"/>
        <end position="92"/>
    </location>
</feature>
<dbReference type="SUPFAM" id="SSF50249">
    <property type="entry name" value="Nucleic acid-binding proteins"/>
    <property type="match status" value="1"/>
</dbReference>
<comment type="similarity">
    <text evidence="1">Belongs to the universal ribosomal protein uL2 family.</text>
</comment>
<dbReference type="SUPFAM" id="SSF50104">
    <property type="entry name" value="Translation proteins SH3-like domain"/>
    <property type="match status" value="1"/>
</dbReference>
<dbReference type="InterPro" id="IPR008991">
    <property type="entry name" value="Translation_prot_SH3-like_sf"/>
</dbReference>
<keyword evidence="2 9" id="KW-0689">Ribosomal protein</keyword>
<comment type="caution">
    <text evidence="9">The sequence shown here is derived from an EMBL/GenBank/DDBJ whole genome shotgun (WGS) entry which is preliminary data.</text>
</comment>
<dbReference type="InterPro" id="IPR014726">
    <property type="entry name" value="Ribosomal_uL2_dom3"/>
</dbReference>
<gene>
    <name evidence="9" type="ORF">UV68_C0010G0010</name>
</gene>
<dbReference type="Gene3D" id="4.10.950.10">
    <property type="entry name" value="Ribosomal protein L2, domain 3"/>
    <property type="match status" value="1"/>
</dbReference>
<dbReference type="Gene3D" id="2.40.50.140">
    <property type="entry name" value="Nucleic acid-binding proteins"/>
    <property type="match status" value="1"/>
</dbReference>
<proteinExistence type="inferred from homology"/>
<evidence type="ECO:0000313" key="10">
    <source>
        <dbReference type="Proteomes" id="UP000033980"/>
    </source>
</evidence>
<dbReference type="GO" id="GO:0015934">
    <property type="term" value="C:large ribosomal subunit"/>
    <property type="evidence" value="ECO:0007669"/>
    <property type="project" value="InterPro"/>
</dbReference>
<dbReference type="PANTHER" id="PTHR13691:SF5">
    <property type="entry name" value="LARGE RIBOSOMAL SUBUNIT PROTEIN UL2M"/>
    <property type="match status" value="1"/>
</dbReference>
<sequence length="251" mass="27356">MSTTPKKLLSLNPKSSGRNSSGKITVRHQGGRQKRFLRHIDWKRNSNITARVDSIEYDPNRTSDIALLVYASGVKDYILAPHGLKVGDTVVSSESAEIKVGNCLPLRNIPIGIEIHNIEITAGKGAQMVRSAGNSATVQSKEADHVVVKLPSGEVRVFSGASKATIGSLSNPHHKEEILGKAGRKRHMGIRPTVRGVAQDPRSHPHGGGEGRSGIGMKSPKSPWGKRTLGKRTRNRKAYSNKLIIKRRYSK</sequence>
<dbReference type="SMART" id="SM01383">
    <property type="entry name" value="Ribosomal_L2"/>
    <property type="match status" value="1"/>
</dbReference>
<dbReference type="NCBIfam" id="TIGR01171">
    <property type="entry name" value="rplB_bact"/>
    <property type="match status" value="1"/>
</dbReference>
<dbReference type="InterPro" id="IPR012340">
    <property type="entry name" value="NA-bd_OB-fold"/>
</dbReference>
<feature type="compositionally biased region" description="Basic residues" evidence="6">
    <location>
        <begin position="228"/>
        <end position="251"/>
    </location>
</feature>
<dbReference type="Gene3D" id="2.30.30.30">
    <property type="match status" value="1"/>
</dbReference>
<evidence type="ECO:0000256" key="5">
    <source>
        <dbReference type="ARBA" id="ARBA00035459"/>
    </source>
</evidence>
<dbReference type="PANTHER" id="PTHR13691">
    <property type="entry name" value="RIBOSOMAL PROTEIN L2"/>
    <property type="match status" value="1"/>
</dbReference>
<evidence type="ECO:0000256" key="6">
    <source>
        <dbReference type="SAM" id="MobiDB-lite"/>
    </source>
</evidence>
<evidence type="ECO:0000259" key="7">
    <source>
        <dbReference type="SMART" id="SM01382"/>
    </source>
</evidence>
<dbReference type="InterPro" id="IPR022669">
    <property type="entry name" value="Ribosomal_uL2_C"/>
</dbReference>
<reference evidence="9 10" key="1">
    <citation type="journal article" date="2015" name="Nature">
        <title>rRNA introns, odd ribosomes, and small enigmatic genomes across a large radiation of phyla.</title>
        <authorList>
            <person name="Brown C.T."/>
            <person name="Hug L.A."/>
            <person name="Thomas B.C."/>
            <person name="Sharon I."/>
            <person name="Castelle C.J."/>
            <person name="Singh A."/>
            <person name="Wilkins M.J."/>
            <person name="Williams K.H."/>
            <person name="Banfield J.F."/>
        </authorList>
    </citation>
    <scope>NUCLEOTIDE SEQUENCE [LARGE SCALE GENOMIC DNA]</scope>
</reference>